<evidence type="ECO:0000259" key="2">
    <source>
        <dbReference type="Pfam" id="PF01370"/>
    </source>
</evidence>
<dbReference type="SUPFAM" id="SSF51735">
    <property type="entry name" value="NAD(P)-binding Rossmann-fold domains"/>
    <property type="match status" value="1"/>
</dbReference>
<dbReference type="NCBIfam" id="TIGR01777">
    <property type="entry name" value="yfcH"/>
    <property type="match status" value="1"/>
</dbReference>
<evidence type="ECO:0000256" key="1">
    <source>
        <dbReference type="ARBA" id="ARBA00009353"/>
    </source>
</evidence>
<evidence type="ECO:0000313" key="4">
    <source>
        <dbReference type="EMBL" id="BAY68011.1"/>
    </source>
</evidence>
<dbReference type="InterPro" id="IPR010099">
    <property type="entry name" value="SDR39U1"/>
</dbReference>
<dbReference type="Pfam" id="PF01370">
    <property type="entry name" value="Epimerase"/>
    <property type="match status" value="1"/>
</dbReference>
<name>A0A1Z4KGB6_ANAVA</name>
<keyword evidence="4" id="KW-0131">Cell cycle</keyword>
<proteinExistence type="inferred from homology"/>
<dbReference type="PANTHER" id="PTHR11092:SF0">
    <property type="entry name" value="EPIMERASE FAMILY PROTEIN SDR39U1"/>
    <property type="match status" value="1"/>
</dbReference>
<dbReference type="PANTHER" id="PTHR11092">
    <property type="entry name" value="SUGAR NUCLEOTIDE EPIMERASE RELATED"/>
    <property type="match status" value="1"/>
</dbReference>
<reference evidence="4 5" key="1">
    <citation type="submission" date="2017-06" db="EMBL/GenBank/DDBJ databases">
        <title>Genome sequencing of cyanobaciteial culture collection at National Institute for Environmental Studies (NIES).</title>
        <authorList>
            <person name="Hirose Y."/>
            <person name="Shimura Y."/>
            <person name="Fujisawa T."/>
            <person name="Nakamura Y."/>
            <person name="Kawachi M."/>
        </authorList>
    </citation>
    <scope>NUCLEOTIDE SEQUENCE [LARGE SCALE GENOMIC DNA]</scope>
    <source>
        <strain evidence="4 5">NIES-23</strain>
    </source>
</reference>
<dbReference type="AlphaFoldDB" id="A0A1Z4KGB6"/>
<dbReference type="Proteomes" id="UP000217507">
    <property type="component" value="Chromosome"/>
</dbReference>
<evidence type="ECO:0000259" key="3">
    <source>
        <dbReference type="Pfam" id="PF08338"/>
    </source>
</evidence>
<dbReference type="Gene3D" id="3.40.50.720">
    <property type="entry name" value="NAD(P)-binding Rossmann-like Domain"/>
    <property type="match status" value="1"/>
</dbReference>
<evidence type="ECO:0000313" key="5">
    <source>
        <dbReference type="Proteomes" id="UP000217507"/>
    </source>
</evidence>
<dbReference type="CDD" id="cd05242">
    <property type="entry name" value="SDR_a8"/>
    <property type="match status" value="1"/>
</dbReference>
<dbReference type="Pfam" id="PF08338">
    <property type="entry name" value="DUF1731"/>
    <property type="match status" value="1"/>
</dbReference>
<dbReference type="InterPro" id="IPR036291">
    <property type="entry name" value="NAD(P)-bd_dom_sf"/>
</dbReference>
<sequence>MKVAITGATGFVGTRLVQRLHKEGHQIIVLTRNTASARRNFSAQTFANVEIVAYTPTTSGAWQDVIAGCDGVVNLAGEPIAEARWTPEHKREILNSRQLGTQKIVEAIAKANPKPTVLVNASAVGYYGTSETTAFDENSPSGRDFLAQVCQAWEAEAQKVKESGVRLVILRLGIVLGLGGALGKMITPFKLYAGGPIGSGRQWFSWIHIDDLVNLIVQALTNSQLEGVYNATAPNPIRMNDLSQTMGQVMNRPSWLPVPGFAIEALLGDGAIVVLEGQQVLPKRALASGIKYQYPNLQPALQEILQ</sequence>
<protein>
    <submittedName>
        <fullName evidence="4">Cell division inhibitor</fullName>
    </submittedName>
</protein>
<keyword evidence="4" id="KW-0132">Cell division</keyword>
<accession>A0A1Z4KGB6</accession>
<dbReference type="EMBL" id="AP018216">
    <property type="protein sequence ID" value="BAY68011.1"/>
    <property type="molecule type" value="Genomic_DNA"/>
</dbReference>
<feature type="domain" description="NAD-dependent epimerase/dehydratase" evidence="2">
    <location>
        <begin position="3"/>
        <end position="230"/>
    </location>
</feature>
<dbReference type="InterPro" id="IPR001509">
    <property type="entry name" value="Epimerase_deHydtase"/>
</dbReference>
<dbReference type="GO" id="GO:0051301">
    <property type="term" value="P:cell division"/>
    <property type="evidence" value="ECO:0007669"/>
    <property type="project" value="UniProtKB-KW"/>
</dbReference>
<feature type="domain" description="DUF1731" evidence="3">
    <location>
        <begin position="258"/>
        <end position="304"/>
    </location>
</feature>
<gene>
    <name evidence="4" type="ORF">NIES23_07940</name>
</gene>
<dbReference type="InterPro" id="IPR013549">
    <property type="entry name" value="DUF1731"/>
</dbReference>
<organism evidence="4 5">
    <name type="scientific">Trichormus variabilis NIES-23</name>
    <dbReference type="NCBI Taxonomy" id="1973479"/>
    <lineage>
        <taxon>Bacteria</taxon>
        <taxon>Bacillati</taxon>
        <taxon>Cyanobacteriota</taxon>
        <taxon>Cyanophyceae</taxon>
        <taxon>Nostocales</taxon>
        <taxon>Nostocaceae</taxon>
        <taxon>Trichormus</taxon>
    </lineage>
</organism>
<comment type="similarity">
    <text evidence="1">Belongs to the NAD(P)-dependent epimerase/dehydratase family. SDR39U1 subfamily.</text>
</comment>